<dbReference type="SMART" id="SM00382">
    <property type="entry name" value="AAA"/>
    <property type="match status" value="1"/>
</dbReference>
<dbReference type="PANTHER" id="PTHR43166">
    <property type="entry name" value="AMINO ACID IMPORT ATP-BINDING PROTEIN"/>
    <property type="match status" value="1"/>
</dbReference>
<dbReference type="GO" id="GO:0015416">
    <property type="term" value="F:ABC-type phosphonate transporter activity"/>
    <property type="evidence" value="ECO:0007669"/>
    <property type="project" value="InterPro"/>
</dbReference>
<dbReference type="GO" id="GO:0016887">
    <property type="term" value="F:ATP hydrolysis activity"/>
    <property type="evidence" value="ECO:0007669"/>
    <property type="project" value="InterPro"/>
</dbReference>
<keyword evidence="6" id="KW-0472">Membrane</keyword>
<evidence type="ECO:0000313" key="8">
    <source>
        <dbReference type="EMBL" id="CBL28088.1"/>
    </source>
</evidence>
<reference evidence="9" key="1">
    <citation type="submission" date="2010-03" db="EMBL/GenBank/DDBJ databases">
        <title>The genome sequence of Synergistetes sp. SGP1.</title>
        <authorList>
            <consortium name="metaHIT consortium -- http://www.metahit.eu/"/>
            <person name="Pajon A."/>
            <person name="Turner K."/>
            <person name="Parkhill J."/>
            <person name="Wade W."/>
            <person name="Vartoukian S."/>
        </authorList>
    </citation>
    <scope>NUCLEOTIDE SEQUENCE [LARGE SCALE GENOMIC DNA]</scope>
    <source>
        <strain evidence="9">SGP1</strain>
    </source>
</reference>
<reference evidence="8 9" key="2">
    <citation type="submission" date="2010-03" db="EMBL/GenBank/DDBJ databases">
        <authorList>
            <person name="Pajon A."/>
        </authorList>
    </citation>
    <scope>NUCLEOTIDE SEQUENCE [LARGE SCALE GENOMIC DNA]</scope>
    <source>
        <strain evidence="8 9">SGP1</strain>
    </source>
</reference>
<dbReference type="GO" id="GO:0005524">
    <property type="term" value="F:ATP binding"/>
    <property type="evidence" value="ECO:0007669"/>
    <property type="project" value="UniProtKB-KW"/>
</dbReference>
<dbReference type="CDD" id="cd03256">
    <property type="entry name" value="ABC_PhnC_transporter"/>
    <property type="match status" value="1"/>
</dbReference>
<protein>
    <submittedName>
        <fullName evidence="8">Phosphonate ABC transporter, ATP-binding protein</fullName>
    </submittedName>
</protein>
<keyword evidence="1" id="KW-0813">Transport</keyword>
<evidence type="ECO:0000256" key="1">
    <source>
        <dbReference type="ARBA" id="ARBA00022448"/>
    </source>
</evidence>
<keyword evidence="3" id="KW-0547">Nucleotide-binding</keyword>
<dbReference type="InterPro" id="IPR012693">
    <property type="entry name" value="ABC_transpr_PhnC"/>
</dbReference>
<evidence type="ECO:0000256" key="2">
    <source>
        <dbReference type="ARBA" id="ARBA00022475"/>
    </source>
</evidence>
<dbReference type="AlphaFoldDB" id="A0AB94IWI3"/>
<accession>A0AB94IWI3</accession>
<dbReference type="SUPFAM" id="SSF52540">
    <property type="entry name" value="P-loop containing nucleoside triphosphate hydrolases"/>
    <property type="match status" value="1"/>
</dbReference>
<keyword evidence="9" id="KW-1185">Reference proteome</keyword>
<dbReference type="InterPro" id="IPR003439">
    <property type="entry name" value="ABC_transporter-like_ATP-bd"/>
</dbReference>
<dbReference type="InterPro" id="IPR050086">
    <property type="entry name" value="MetN_ABC_transporter-like"/>
</dbReference>
<evidence type="ECO:0000256" key="3">
    <source>
        <dbReference type="ARBA" id="ARBA00022741"/>
    </source>
</evidence>
<feature type="domain" description="ABC transporter" evidence="7">
    <location>
        <begin position="2"/>
        <end position="244"/>
    </location>
</feature>
<keyword evidence="2" id="KW-1003">Cell membrane</keyword>
<proteinExistence type="predicted"/>
<evidence type="ECO:0000256" key="4">
    <source>
        <dbReference type="ARBA" id="ARBA00022840"/>
    </source>
</evidence>
<dbReference type="NCBIfam" id="TIGR02315">
    <property type="entry name" value="ABC_phnC"/>
    <property type="match status" value="1"/>
</dbReference>
<evidence type="ECO:0000313" key="9">
    <source>
        <dbReference type="Proteomes" id="UP000008957"/>
    </source>
</evidence>
<dbReference type="EMBL" id="FP929056">
    <property type="protein sequence ID" value="CBL28088.1"/>
    <property type="molecule type" value="Genomic_DNA"/>
</dbReference>
<evidence type="ECO:0000256" key="6">
    <source>
        <dbReference type="ARBA" id="ARBA00023136"/>
    </source>
</evidence>
<sequence length="246" mass="27547">MLEIRNLSKSFKNAPWALNNVSLSVQEGDFIMLLGLSGSGKTTLLRCINFLQRPTSGYVSFNGREIRDKKSIISARKKMGMVFQNFNLIEQLTVLQNVLCGRLSYANKLLSCLKMFSEEDIDIALDCIKQVGLEDKAYTKTMHLSGGQRQRVGIARALAQRPVLLLADEPVASLDPRTSRQVLEILKEINKSYRITTVVSNHNLSLALEYGTRIVGLKNGELVLDKKRDQITNSEISALYGSNHEE</sequence>
<evidence type="ECO:0000256" key="5">
    <source>
        <dbReference type="ARBA" id="ARBA00022967"/>
    </source>
</evidence>
<organism evidence="8 9">
    <name type="scientific">Fretibacterium fastidiosum</name>
    <dbReference type="NCBI Taxonomy" id="651822"/>
    <lineage>
        <taxon>Bacteria</taxon>
        <taxon>Thermotogati</taxon>
        <taxon>Synergistota</taxon>
        <taxon>Synergistia</taxon>
        <taxon>Synergistales</taxon>
        <taxon>Aminobacteriaceae</taxon>
        <taxon>Fretibacterium</taxon>
    </lineage>
</organism>
<keyword evidence="4 8" id="KW-0067">ATP-binding</keyword>
<dbReference type="Proteomes" id="UP000008957">
    <property type="component" value="Chromosome"/>
</dbReference>
<dbReference type="PANTHER" id="PTHR43166:SF6">
    <property type="entry name" value="PHOSPHONATES IMPORT ATP-BINDING PROTEIN PHNC"/>
    <property type="match status" value="1"/>
</dbReference>
<dbReference type="InterPro" id="IPR003593">
    <property type="entry name" value="AAA+_ATPase"/>
</dbReference>
<name>A0AB94IWI3_9BACT</name>
<dbReference type="GO" id="GO:0016020">
    <property type="term" value="C:membrane"/>
    <property type="evidence" value="ECO:0007669"/>
    <property type="project" value="InterPro"/>
</dbReference>
<dbReference type="Gene3D" id="3.40.50.300">
    <property type="entry name" value="P-loop containing nucleotide triphosphate hydrolases"/>
    <property type="match status" value="1"/>
</dbReference>
<dbReference type="PROSITE" id="PS50893">
    <property type="entry name" value="ABC_TRANSPORTER_2"/>
    <property type="match status" value="1"/>
</dbReference>
<dbReference type="Pfam" id="PF00005">
    <property type="entry name" value="ABC_tran"/>
    <property type="match status" value="1"/>
</dbReference>
<dbReference type="KEGG" id="sbr:SY1_07600"/>
<dbReference type="RefSeq" id="WP_015556235.1">
    <property type="nucleotide sequence ID" value="NZ_OZ209244.1"/>
</dbReference>
<keyword evidence="5" id="KW-1278">Translocase</keyword>
<gene>
    <name evidence="8" type="ORF">SY1_07600</name>
</gene>
<dbReference type="PROSITE" id="PS00211">
    <property type="entry name" value="ABC_TRANSPORTER_1"/>
    <property type="match status" value="1"/>
</dbReference>
<evidence type="ECO:0000259" key="7">
    <source>
        <dbReference type="PROSITE" id="PS50893"/>
    </source>
</evidence>
<dbReference type="InterPro" id="IPR017871">
    <property type="entry name" value="ABC_transporter-like_CS"/>
</dbReference>
<dbReference type="InterPro" id="IPR027417">
    <property type="entry name" value="P-loop_NTPase"/>
</dbReference>